<evidence type="ECO:0000313" key="3">
    <source>
        <dbReference type="Proteomes" id="UP001596065"/>
    </source>
</evidence>
<name>A0ABW0WC56_STRNO</name>
<sequence length="67" mass="7638">MKKMKNPFKGAQTSRSYPAAGVTVTGPADRFRRAKTSGARRTAKKAENWETGDRQQTGPWYRYRSSR</sequence>
<reference evidence="3" key="1">
    <citation type="journal article" date="2019" name="Int. J. Syst. Evol. Microbiol.">
        <title>The Global Catalogue of Microorganisms (GCM) 10K type strain sequencing project: providing services to taxonomists for standard genome sequencing and annotation.</title>
        <authorList>
            <consortium name="The Broad Institute Genomics Platform"/>
            <consortium name="The Broad Institute Genome Sequencing Center for Infectious Disease"/>
            <person name="Wu L."/>
            <person name="Ma J."/>
        </authorList>
    </citation>
    <scope>NUCLEOTIDE SEQUENCE [LARGE SCALE GENOMIC DNA]</scope>
    <source>
        <strain evidence="3">KCTC 5701</strain>
    </source>
</reference>
<feature type="region of interest" description="Disordered" evidence="1">
    <location>
        <begin position="1"/>
        <end position="67"/>
    </location>
</feature>
<dbReference type="EMBL" id="JBHSOE010000003">
    <property type="protein sequence ID" value="MFC5654494.1"/>
    <property type="molecule type" value="Genomic_DNA"/>
</dbReference>
<dbReference type="Proteomes" id="UP001596065">
    <property type="component" value="Unassembled WGS sequence"/>
</dbReference>
<comment type="caution">
    <text evidence="2">The sequence shown here is derived from an EMBL/GenBank/DDBJ whole genome shotgun (WGS) entry which is preliminary data.</text>
</comment>
<dbReference type="RefSeq" id="WP_344347264.1">
    <property type="nucleotide sequence ID" value="NZ_BAAASM010000009.1"/>
</dbReference>
<keyword evidence="3" id="KW-1185">Reference proteome</keyword>
<evidence type="ECO:0000313" key="2">
    <source>
        <dbReference type="EMBL" id="MFC5654494.1"/>
    </source>
</evidence>
<gene>
    <name evidence="2" type="ORF">ACFP3J_03170</name>
</gene>
<evidence type="ECO:0000256" key="1">
    <source>
        <dbReference type="SAM" id="MobiDB-lite"/>
    </source>
</evidence>
<organism evidence="2 3">
    <name type="scientific">Streptomyces nogalater</name>
    <dbReference type="NCBI Taxonomy" id="38314"/>
    <lineage>
        <taxon>Bacteria</taxon>
        <taxon>Bacillati</taxon>
        <taxon>Actinomycetota</taxon>
        <taxon>Actinomycetes</taxon>
        <taxon>Kitasatosporales</taxon>
        <taxon>Streptomycetaceae</taxon>
        <taxon>Streptomyces</taxon>
    </lineage>
</organism>
<protein>
    <submittedName>
        <fullName evidence="2">Uncharacterized protein</fullName>
    </submittedName>
</protein>
<proteinExistence type="predicted"/>
<accession>A0ABW0WC56</accession>
<feature type="compositionally biased region" description="Basic and acidic residues" evidence="1">
    <location>
        <begin position="44"/>
        <end position="53"/>
    </location>
</feature>